<dbReference type="Gene3D" id="2.60.40.1120">
    <property type="entry name" value="Carboxypeptidase-like, regulatory domain"/>
    <property type="match status" value="1"/>
</dbReference>
<evidence type="ECO:0000256" key="15">
    <source>
        <dbReference type="RuleBase" id="RU003357"/>
    </source>
</evidence>
<dbReference type="InterPro" id="IPR013784">
    <property type="entry name" value="Carb-bd-like_fold"/>
</dbReference>
<evidence type="ECO:0000256" key="12">
    <source>
        <dbReference type="ARBA" id="ARBA00023170"/>
    </source>
</evidence>
<keyword evidence="11 14" id="KW-0472">Membrane</keyword>
<keyword evidence="10 15" id="KW-0798">TonB box</keyword>
<dbReference type="EMBL" id="FOBB01000011">
    <property type="protein sequence ID" value="SEN56418.1"/>
    <property type="molecule type" value="Genomic_DNA"/>
</dbReference>
<feature type="domain" description="TonB-dependent receptor plug" evidence="18">
    <location>
        <begin position="139"/>
        <end position="228"/>
    </location>
</feature>
<dbReference type="CDD" id="cd01347">
    <property type="entry name" value="ligand_gated_channel"/>
    <property type="match status" value="1"/>
</dbReference>
<dbReference type="Gene3D" id="2.170.130.10">
    <property type="entry name" value="TonB-dependent receptor, plug domain"/>
    <property type="match status" value="1"/>
</dbReference>
<dbReference type="InterPro" id="IPR037066">
    <property type="entry name" value="Plug_dom_sf"/>
</dbReference>
<keyword evidence="6 14" id="KW-0812">Transmembrane</keyword>
<dbReference type="SUPFAM" id="SSF49452">
    <property type="entry name" value="Starch-binding domain-like"/>
    <property type="match status" value="1"/>
</dbReference>
<dbReference type="Pfam" id="PF07715">
    <property type="entry name" value="Plug"/>
    <property type="match status" value="1"/>
</dbReference>
<evidence type="ECO:0000256" key="16">
    <source>
        <dbReference type="SAM" id="SignalP"/>
    </source>
</evidence>
<gene>
    <name evidence="19" type="ORF">SAMN04488505_11184</name>
</gene>
<dbReference type="NCBIfam" id="TIGR01783">
    <property type="entry name" value="TonB-siderophor"/>
    <property type="match status" value="1"/>
</dbReference>
<keyword evidence="13 14" id="KW-0998">Cell outer membrane</keyword>
<dbReference type="Pfam" id="PF00593">
    <property type="entry name" value="TonB_dep_Rec_b-barrel"/>
    <property type="match status" value="1"/>
</dbReference>
<dbReference type="InterPro" id="IPR039426">
    <property type="entry name" value="TonB-dep_rcpt-like"/>
</dbReference>
<evidence type="ECO:0000256" key="9">
    <source>
        <dbReference type="ARBA" id="ARBA00023065"/>
    </source>
</evidence>
<dbReference type="PANTHER" id="PTHR32552">
    <property type="entry name" value="FERRICHROME IRON RECEPTOR-RELATED"/>
    <property type="match status" value="1"/>
</dbReference>
<keyword evidence="8" id="KW-0408">Iron</keyword>
<dbReference type="OrthoDB" id="9758472at2"/>
<evidence type="ECO:0000256" key="1">
    <source>
        <dbReference type="ARBA" id="ARBA00004571"/>
    </source>
</evidence>
<dbReference type="RefSeq" id="WP_089920146.1">
    <property type="nucleotide sequence ID" value="NZ_FOBB01000011.1"/>
</dbReference>
<dbReference type="AlphaFoldDB" id="A0A1H8HLD9"/>
<evidence type="ECO:0000256" key="8">
    <source>
        <dbReference type="ARBA" id="ARBA00023004"/>
    </source>
</evidence>
<dbReference type="GO" id="GO:0038023">
    <property type="term" value="F:signaling receptor activity"/>
    <property type="evidence" value="ECO:0007669"/>
    <property type="project" value="InterPro"/>
</dbReference>
<dbReference type="InterPro" id="IPR000531">
    <property type="entry name" value="Beta-barrel_TonB"/>
</dbReference>
<keyword evidence="5" id="KW-0410">Iron transport</keyword>
<proteinExistence type="inferred from homology"/>
<name>A0A1H8HLD9_9BACT</name>
<keyword evidence="4 14" id="KW-1134">Transmembrane beta strand</keyword>
<dbReference type="Gene3D" id="2.40.170.20">
    <property type="entry name" value="TonB-dependent receptor, beta-barrel domain"/>
    <property type="match status" value="1"/>
</dbReference>
<evidence type="ECO:0000256" key="4">
    <source>
        <dbReference type="ARBA" id="ARBA00022452"/>
    </source>
</evidence>
<comment type="subcellular location">
    <subcellularLocation>
        <location evidence="1 14">Cell outer membrane</location>
        <topology evidence="1 14">Multi-pass membrane protein</topology>
    </subcellularLocation>
</comment>
<dbReference type="GO" id="GO:0009279">
    <property type="term" value="C:cell outer membrane"/>
    <property type="evidence" value="ECO:0007669"/>
    <property type="project" value="UniProtKB-SubCell"/>
</dbReference>
<evidence type="ECO:0000256" key="3">
    <source>
        <dbReference type="ARBA" id="ARBA00022448"/>
    </source>
</evidence>
<evidence type="ECO:0000256" key="2">
    <source>
        <dbReference type="ARBA" id="ARBA00009810"/>
    </source>
</evidence>
<dbReference type="InterPro" id="IPR010105">
    <property type="entry name" value="TonB_sidphr_rcpt"/>
</dbReference>
<evidence type="ECO:0000256" key="14">
    <source>
        <dbReference type="PROSITE-ProRule" id="PRU01360"/>
    </source>
</evidence>
<feature type="signal peptide" evidence="16">
    <location>
        <begin position="1"/>
        <end position="18"/>
    </location>
</feature>
<dbReference type="GO" id="GO:0030246">
    <property type="term" value="F:carbohydrate binding"/>
    <property type="evidence" value="ECO:0007669"/>
    <property type="project" value="InterPro"/>
</dbReference>
<evidence type="ECO:0000313" key="19">
    <source>
        <dbReference type="EMBL" id="SEN56418.1"/>
    </source>
</evidence>
<evidence type="ECO:0000256" key="13">
    <source>
        <dbReference type="ARBA" id="ARBA00023237"/>
    </source>
</evidence>
<evidence type="ECO:0000259" key="18">
    <source>
        <dbReference type="Pfam" id="PF07715"/>
    </source>
</evidence>
<sequence>MKRVIQFILLLLPLFGFAMNDENETDFGSIKGKITTNDNKAAAAVSIVVKGTAKNTLSNEDGTFTIHHLAPGSYELEVSLVGYETLTESVTVERNKTATINLQLQVSSTQLQEIIITHTKNKYAKKESEQIARLPIKNLENPQVYQVVGKALMDEQVATERTDIYRNIPGAVPNFIAGGSQGMTMRGFSNTVGMRNGLVTSAVVPLNPIILERVEAIKGPAGTLFGSNRNITFGGVFNYVTKKPYEDFGGMISYTGGSYELSRVAADVNAPLNKDKTLLFRLNAAAQSEGSFQDQGYAKNYTVAPSFSYQVNERLKLTVEAELTRANYTTTSLAIGSLKNVTARNFKDLQLNYKASYINNGVDVSNGINNVQALVEYKISDKWKSQTNYLYSEGFYKHFYWTTLTMLTDSTMGRSVRNQTPETFGNTELQQNFIGDFNIGSLRNRMVIGLDYNYNYNDLYRVTLNLDAVNIRQPVKDVSVEELNALSVQKGFASTTTKAYSYSAYASDVLNITPNLMAMLSLRVDRFTTKGTYTPATGKYAGEYSQTSLSPKFGLVYQVVPEKVSVFGNYMNGFVNLAPVPQPDNTILELKPQYGNQWEGGVKFDVISGKLSGSVSYYDIAVTNSTRIEVIDGQNFTVQDGTQHSKGYEVEVIGNPAAGVNIIAGYAHNENKYTKASAALEGKYVTFAPKDVANLWVSYAIPQGKVKGLGFGVGGNYVSDSWFEATNTFVLPGYTLLNATIFYDQPKFRLSVKGNNLLNKQYWNTNGTPQKQLNFLASVAFKF</sequence>
<evidence type="ECO:0000256" key="5">
    <source>
        <dbReference type="ARBA" id="ARBA00022496"/>
    </source>
</evidence>
<organism evidence="19 20">
    <name type="scientific">Chitinophaga rupis</name>
    <dbReference type="NCBI Taxonomy" id="573321"/>
    <lineage>
        <taxon>Bacteria</taxon>
        <taxon>Pseudomonadati</taxon>
        <taxon>Bacteroidota</taxon>
        <taxon>Chitinophagia</taxon>
        <taxon>Chitinophagales</taxon>
        <taxon>Chitinophagaceae</taxon>
        <taxon>Chitinophaga</taxon>
    </lineage>
</organism>
<keyword evidence="9" id="KW-0406">Ion transport</keyword>
<dbReference type="InterPro" id="IPR036942">
    <property type="entry name" value="Beta-barrel_TonB_sf"/>
</dbReference>
<feature type="chain" id="PRO_5011651622" evidence="16">
    <location>
        <begin position="19"/>
        <end position="783"/>
    </location>
</feature>
<accession>A0A1H8HLD9</accession>
<feature type="domain" description="TonB-dependent receptor-like beta-barrel" evidence="17">
    <location>
        <begin position="340"/>
        <end position="757"/>
    </location>
</feature>
<dbReference type="GO" id="GO:0015891">
    <property type="term" value="P:siderophore transport"/>
    <property type="evidence" value="ECO:0007669"/>
    <property type="project" value="InterPro"/>
</dbReference>
<evidence type="ECO:0000256" key="10">
    <source>
        <dbReference type="ARBA" id="ARBA00023077"/>
    </source>
</evidence>
<keyword evidence="12 19" id="KW-0675">Receptor</keyword>
<dbReference type="InterPro" id="IPR012910">
    <property type="entry name" value="Plug_dom"/>
</dbReference>
<protein>
    <submittedName>
        <fullName evidence="19">TonB-dependent siderophore receptor</fullName>
    </submittedName>
</protein>
<keyword evidence="20" id="KW-1185">Reference proteome</keyword>
<dbReference type="Pfam" id="PF13715">
    <property type="entry name" value="CarbopepD_reg_2"/>
    <property type="match status" value="1"/>
</dbReference>
<evidence type="ECO:0000256" key="11">
    <source>
        <dbReference type="ARBA" id="ARBA00023136"/>
    </source>
</evidence>
<evidence type="ECO:0000313" key="20">
    <source>
        <dbReference type="Proteomes" id="UP000198984"/>
    </source>
</evidence>
<dbReference type="PROSITE" id="PS52016">
    <property type="entry name" value="TONB_DEPENDENT_REC_3"/>
    <property type="match status" value="1"/>
</dbReference>
<evidence type="ECO:0000259" key="17">
    <source>
        <dbReference type="Pfam" id="PF00593"/>
    </source>
</evidence>
<reference evidence="19 20" key="1">
    <citation type="submission" date="2016-10" db="EMBL/GenBank/DDBJ databases">
        <authorList>
            <person name="de Groot N.N."/>
        </authorList>
    </citation>
    <scope>NUCLEOTIDE SEQUENCE [LARGE SCALE GENOMIC DNA]</scope>
    <source>
        <strain evidence="19 20">DSM 21039</strain>
    </source>
</reference>
<dbReference type="SUPFAM" id="SSF56935">
    <property type="entry name" value="Porins"/>
    <property type="match status" value="1"/>
</dbReference>
<keyword evidence="3 14" id="KW-0813">Transport</keyword>
<comment type="similarity">
    <text evidence="2 14 15">Belongs to the TonB-dependent receptor family.</text>
</comment>
<keyword evidence="7 16" id="KW-0732">Signal</keyword>
<evidence type="ECO:0000256" key="7">
    <source>
        <dbReference type="ARBA" id="ARBA00022729"/>
    </source>
</evidence>
<dbReference type="Proteomes" id="UP000198984">
    <property type="component" value="Unassembled WGS sequence"/>
</dbReference>
<dbReference type="GO" id="GO:0015344">
    <property type="term" value="F:siderophore uptake transmembrane transporter activity"/>
    <property type="evidence" value="ECO:0007669"/>
    <property type="project" value="TreeGrafter"/>
</dbReference>
<dbReference type="PANTHER" id="PTHR32552:SF68">
    <property type="entry name" value="FERRICHROME OUTER MEMBRANE TRANSPORTER_PHAGE RECEPTOR"/>
    <property type="match status" value="1"/>
</dbReference>
<dbReference type="STRING" id="573321.SAMN04488505_11184"/>
<evidence type="ECO:0000256" key="6">
    <source>
        <dbReference type="ARBA" id="ARBA00022692"/>
    </source>
</evidence>